<evidence type="ECO:0000313" key="3">
    <source>
        <dbReference type="Proteomes" id="UP000003947"/>
    </source>
</evidence>
<name>I4YMP4_9HYPH</name>
<gene>
    <name evidence="2" type="ORF">MicloDRAFT_00059580</name>
</gene>
<dbReference type="eggNOG" id="COG0322">
    <property type="taxonomic scope" value="Bacteria"/>
</dbReference>
<organism evidence="2 3">
    <name type="scientific">Microvirga lotononidis</name>
    <dbReference type="NCBI Taxonomy" id="864069"/>
    <lineage>
        <taxon>Bacteria</taxon>
        <taxon>Pseudomonadati</taxon>
        <taxon>Pseudomonadota</taxon>
        <taxon>Alphaproteobacteria</taxon>
        <taxon>Hyphomicrobiales</taxon>
        <taxon>Methylobacteriaceae</taxon>
        <taxon>Microvirga</taxon>
    </lineage>
</organism>
<dbReference type="AlphaFoldDB" id="I4YMP4"/>
<accession>I4YMP4</accession>
<dbReference type="STRING" id="864069.MicloDRAFT_00059580"/>
<reference evidence="2 3" key="1">
    <citation type="submission" date="2012-02" db="EMBL/GenBank/DDBJ databases">
        <title>Improved High-Quality Draft sequence of Microvirga sp. WSM3557.</title>
        <authorList>
            <consortium name="US DOE Joint Genome Institute"/>
            <person name="Lucas S."/>
            <person name="Han J."/>
            <person name="Lapidus A."/>
            <person name="Cheng J.-F."/>
            <person name="Goodwin L."/>
            <person name="Pitluck S."/>
            <person name="Peters L."/>
            <person name="Zhang X."/>
            <person name="Detter J.C."/>
            <person name="Han C."/>
            <person name="Tapia R."/>
            <person name="Land M."/>
            <person name="Hauser L."/>
            <person name="Kyrpides N."/>
            <person name="Ivanova N."/>
            <person name="Pagani I."/>
            <person name="Brau L."/>
            <person name="Yates R."/>
            <person name="O'Hara G."/>
            <person name="Rui T."/>
            <person name="Howieson J."/>
            <person name="Reeve W."/>
            <person name="Woyke T."/>
        </authorList>
    </citation>
    <scope>NUCLEOTIDE SEQUENCE [LARGE SCALE GENOMIC DNA]</scope>
    <source>
        <strain evidence="2 3">WSM3557</strain>
    </source>
</reference>
<keyword evidence="3" id="KW-1185">Reference proteome</keyword>
<evidence type="ECO:0000259" key="1">
    <source>
        <dbReference type="Pfam" id="PF14267"/>
    </source>
</evidence>
<dbReference type="Proteomes" id="UP000003947">
    <property type="component" value="Unassembled WGS sequence"/>
</dbReference>
<protein>
    <recommendedName>
        <fullName evidence="1">DUF4357 domain-containing protein</fullName>
    </recommendedName>
</protein>
<dbReference type="HOGENOM" id="CLU_052782_1_0_5"/>
<dbReference type="PATRIC" id="fig|864069.3.peg.6388"/>
<feature type="domain" description="DUF4357" evidence="1">
    <location>
        <begin position="235"/>
        <end position="291"/>
    </location>
</feature>
<dbReference type="Pfam" id="PF14267">
    <property type="entry name" value="DUF4357"/>
    <property type="match status" value="1"/>
</dbReference>
<dbReference type="EMBL" id="JH660647">
    <property type="protein sequence ID" value="EIM25236.1"/>
    <property type="molecule type" value="Genomic_DNA"/>
</dbReference>
<sequence length="310" mass="33981">MQGRSVRLYLVDGSPTGILTAEIMNWTGHVLVAPRSRLVEALQRDEASRTGVYFLVGDDPDQPTKSRVYVGEGDSVVDRIKSHAKDSSKDFWTRACLVTSKDMNLTKAHVRYLESRFVELTKGADRANVANGNEPARKSLPESDIADMEFFISQVQVILPVVGFDFLRPKAKPVPSIKSAETLASETSQLELVLSSGKYGYTARAVEVDGEVTVLAGSQATAKSDFGESVYSSLRQQLIKDGRIVQTTDPNFLEFAENVTFQSPSAAAAVIRNRNTNGRTSWRLVSTGQTLKDWQDAQLSKLADSLATES</sequence>
<proteinExistence type="predicted"/>
<evidence type="ECO:0000313" key="2">
    <source>
        <dbReference type="EMBL" id="EIM25236.1"/>
    </source>
</evidence>
<dbReference type="InterPro" id="IPR025579">
    <property type="entry name" value="DUF4357"/>
</dbReference>
<dbReference type="CDD" id="cd10447">
    <property type="entry name" value="GIY-YIG_unchar_2"/>
    <property type="match status" value="1"/>
</dbReference>